<dbReference type="Gene3D" id="1.50.10.10">
    <property type="match status" value="1"/>
</dbReference>
<dbReference type="Proteomes" id="UP001285835">
    <property type="component" value="Unassembled WGS sequence"/>
</dbReference>
<sequence>MIETYKDRLDHNWHWKEQWILHAVWFALAISWRSAPEARHD</sequence>
<proteinExistence type="predicted"/>
<evidence type="ECO:0000313" key="1">
    <source>
        <dbReference type="EMBL" id="MDX7921268.1"/>
    </source>
</evidence>
<organism evidence="1 2">
    <name type="scientific">Aeromonas media</name>
    <dbReference type="NCBI Taxonomy" id="651"/>
    <lineage>
        <taxon>Bacteria</taxon>
        <taxon>Pseudomonadati</taxon>
        <taxon>Pseudomonadota</taxon>
        <taxon>Gammaproteobacteria</taxon>
        <taxon>Aeromonadales</taxon>
        <taxon>Aeromonadaceae</taxon>
        <taxon>Aeromonas</taxon>
    </lineage>
</organism>
<dbReference type="AlphaFoldDB" id="A0AAP6GA52"/>
<dbReference type="GO" id="GO:0005975">
    <property type="term" value="P:carbohydrate metabolic process"/>
    <property type="evidence" value="ECO:0007669"/>
    <property type="project" value="InterPro"/>
</dbReference>
<name>A0AAP6GA52_AERME</name>
<accession>A0AAP6GA52</accession>
<evidence type="ECO:0000313" key="2">
    <source>
        <dbReference type="Proteomes" id="UP001285835"/>
    </source>
</evidence>
<dbReference type="InterPro" id="IPR012341">
    <property type="entry name" value="6hp_glycosidase-like_sf"/>
</dbReference>
<protein>
    <submittedName>
        <fullName evidence="1">Uncharacterized protein</fullName>
    </submittedName>
</protein>
<dbReference type="RefSeq" id="WP_319916483.1">
    <property type="nucleotide sequence ID" value="NZ_JAWZXF010000006.1"/>
</dbReference>
<dbReference type="EMBL" id="JAWZXF010000006">
    <property type="protein sequence ID" value="MDX7921268.1"/>
    <property type="molecule type" value="Genomic_DNA"/>
</dbReference>
<gene>
    <name evidence="1" type="ORF">SJS82_04915</name>
</gene>
<comment type="caution">
    <text evidence="1">The sequence shown here is derived from an EMBL/GenBank/DDBJ whole genome shotgun (WGS) entry which is preliminary data.</text>
</comment>
<reference evidence="1" key="1">
    <citation type="submission" date="2023-11" db="EMBL/GenBank/DDBJ databases">
        <title>WGS of Aeromonas in Northern Israel.</title>
        <authorList>
            <person name="Hershko Y."/>
        </authorList>
    </citation>
    <scope>NUCLEOTIDE SEQUENCE</scope>
    <source>
        <strain evidence="1">02297</strain>
    </source>
</reference>